<accession>A0A6J6JAD5</accession>
<gene>
    <name evidence="2" type="ORF">UFOPK1961_00950</name>
</gene>
<organism evidence="2">
    <name type="scientific">freshwater metagenome</name>
    <dbReference type="NCBI Taxonomy" id="449393"/>
    <lineage>
        <taxon>unclassified sequences</taxon>
        <taxon>metagenomes</taxon>
        <taxon>ecological metagenomes</taxon>
    </lineage>
</organism>
<evidence type="ECO:0000313" key="2">
    <source>
        <dbReference type="EMBL" id="CAB4634087.1"/>
    </source>
</evidence>
<feature type="region of interest" description="Disordered" evidence="1">
    <location>
        <begin position="1"/>
        <end position="57"/>
    </location>
</feature>
<dbReference type="AlphaFoldDB" id="A0A6J6JAD5"/>
<name>A0A6J6JAD5_9ZZZZ</name>
<feature type="compositionally biased region" description="Basic and acidic residues" evidence="1">
    <location>
        <begin position="1"/>
        <end position="22"/>
    </location>
</feature>
<reference evidence="2" key="1">
    <citation type="submission" date="2020-05" db="EMBL/GenBank/DDBJ databases">
        <authorList>
            <person name="Chiriac C."/>
            <person name="Salcher M."/>
            <person name="Ghai R."/>
            <person name="Kavagutti S V."/>
        </authorList>
    </citation>
    <scope>NUCLEOTIDE SEQUENCE</scope>
</reference>
<feature type="region of interest" description="Disordered" evidence="1">
    <location>
        <begin position="91"/>
        <end position="114"/>
    </location>
</feature>
<sequence>MQPPVTEDRENDGDQARNDGPDWRTSNAELFGGRTEHVATKDNVAPVNNESHEPDGKCAISPELRAALNQLREPEVRTLSCVSGHRCCANHRSDGEGYQSPTEVESGPDADGTGCHAEKVSAAGEPDGCLVSQQTFAFVRGHVIDRARFDLSDKGRIGSSVCHDDLSV</sequence>
<proteinExistence type="predicted"/>
<evidence type="ECO:0000256" key="1">
    <source>
        <dbReference type="SAM" id="MobiDB-lite"/>
    </source>
</evidence>
<dbReference type="EMBL" id="CAEZVJ010000118">
    <property type="protein sequence ID" value="CAB4634087.1"/>
    <property type="molecule type" value="Genomic_DNA"/>
</dbReference>
<protein>
    <submittedName>
        <fullName evidence="2">Unannotated protein</fullName>
    </submittedName>
</protein>